<dbReference type="AlphaFoldDB" id="A0AAW1QPU7"/>
<evidence type="ECO:0000256" key="2">
    <source>
        <dbReference type="ARBA" id="ARBA00022679"/>
    </source>
</evidence>
<organism evidence="5 6">
    <name type="scientific">[Myrmecia] bisecta</name>
    <dbReference type="NCBI Taxonomy" id="41462"/>
    <lineage>
        <taxon>Eukaryota</taxon>
        <taxon>Viridiplantae</taxon>
        <taxon>Chlorophyta</taxon>
        <taxon>core chlorophytes</taxon>
        <taxon>Trebouxiophyceae</taxon>
        <taxon>Trebouxiales</taxon>
        <taxon>Trebouxiaceae</taxon>
        <taxon>Myrmecia</taxon>
    </lineage>
</organism>
<reference evidence="5 6" key="1">
    <citation type="journal article" date="2024" name="Nat. Commun.">
        <title>Phylogenomics reveals the evolutionary origins of lichenization in chlorophyte algae.</title>
        <authorList>
            <person name="Puginier C."/>
            <person name="Libourel C."/>
            <person name="Otte J."/>
            <person name="Skaloud P."/>
            <person name="Haon M."/>
            <person name="Grisel S."/>
            <person name="Petersen M."/>
            <person name="Berrin J.G."/>
            <person name="Delaux P.M."/>
            <person name="Dal Grande F."/>
            <person name="Keller J."/>
        </authorList>
    </citation>
    <scope>NUCLEOTIDE SEQUENCE [LARGE SCALE GENOMIC DNA]</scope>
    <source>
        <strain evidence="5 6">SAG 2043</strain>
    </source>
</reference>
<feature type="compositionally biased region" description="Polar residues" evidence="3">
    <location>
        <begin position="302"/>
        <end position="317"/>
    </location>
</feature>
<name>A0AAW1QPU7_9CHLO</name>
<dbReference type="GO" id="GO:0032981">
    <property type="term" value="P:mitochondrial respiratory chain complex I assembly"/>
    <property type="evidence" value="ECO:0007669"/>
    <property type="project" value="TreeGrafter"/>
</dbReference>
<dbReference type="SUPFAM" id="SSF53335">
    <property type="entry name" value="S-adenosyl-L-methionine-dependent methyltransferases"/>
    <property type="match status" value="1"/>
</dbReference>
<dbReference type="CDD" id="cd02440">
    <property type="entry name" value="AdoMet_MTases"/>
    <property type="match status" value="1"/>
</dbReference>
<keyword evidence="6" id="KW-1185">Reference proteome</keyword>
<keyword evidence="1" id="KW-0489">Methyltransferase</keyword>
<dbReference type="Pfam" id="PF08241">
    <property type="entry name" value="Methyltransf_11"/>
    <property type="match status" value="1"/>
</dbReference>
<dbReference type="InterPro" id="IPR029063">
    <property type="entry name" value="SAM-dependent_MTases_sf"/>
</dbReference>
<evidence type="ECO:0000313" key="6">
    <source>
        <dbReference type="Proteomes" id="UP001489004"/>
    </source>
</evidence>
<evidence type="ECO:0000256" key="3">
    <source>
        <dbReference type="SAM" id="MobiDB-lite"/>
    </source>
</evidence>
<proteinExistence type="predicted"/>
<feature type="domain" description="Methyltransferase type 11" evidence="4">
    <location>
        <begin position="76"/>
        <end position="175"/>
    </location>
</feature>
<dbReference type="GO" id="GO:0005739">
    <property type="term" value="C:mitochondrion"/>
    <property type="evidence" value="ECO:0007669"/>
    <property type="project" value="TreeGrafter"/>
</dbReference>
<dbReference type="Gene3D" id="3.40.50.150">
    <property type="entry name" value="Vaccinia Virus protein VP39"/>
    <property type="match status" value="1"/>
</dbReference>
<gene>
    <name evidence="5" type="ORF">WJX72_003397</name>
</gene>
<sequence>MFSRIIKAVILQSSLTPSGGGAQLEIFDRDLKRIHRDRAARQMRKDDPLQVQVAECLLDRLEDCKRSFHTAVILGGAGECVARRLAAGRAGIKEVIHIDSSAAMLERAAARAEAHKAAGIDWPETHYVQADEEYLPLQEHSADVIISCLGLHWVNDLPGAMTQCRRALKPDGLFLAAMFGGETLQELRIACTLAEQEHEGGVSPRVSPLAQVRDAGNLLTRAGFNIPSVDADDVTVHYRGAQELVEHLRTIGESNAVQQRRLTYRRRTAEAMYATYQSMFGSQDGSVPATYEVIYMTGWSPHESQQQPARRGSQTASFEDLTRALNSGA</sequence>
<accession>A0AAW1QPU7</accession>
<feature type="region of interest" description="Disordered" evidence="3">
    <location>
        <begin position="302"/>
        <end position="329"/>
    </location>
</feature>
<evidence type="ECO:0000259" key="4">
    <source>
        <dbReference type="Pfam" id="PF08241"/>
    </source>
</evidence>
<evidence type="ECO:0000256" key="1">
    <source>
        <dbReference type="ARBA" id="ARBA00022603"/>
    </source>
</evidence>
<dbReference type="PANTHER" id="PTHR13090:SF1">
    <property type="entry name" value="ARGININE-HYDROXYLASE NDUFAF5, MITOCHONDRIAL"/>
    <property type="match status" value="1"/>
</dbReference>
<dbReference type="InterPro" id="IPR050602">
    <property type="entry name" value="Malonyl-ACP_OMT"/>
</dbReference>
<evidence type="ECO:0000313" key="5">
    <source>
        <dbReference type="EMBL" id="KAK9823525.1"/>
    </source>
</evidence>
<keyword evidence="2" id="KW-0808">Transferase</keyword>
<comment type="caution">
    <text evidence="5">The sequence shown here is derived from an EMBL/GenBank/DDBJ whole genome shotgun (WGS) entry which is preliminary data.</text>
</comment>
<dbReference type="GO" id="GO:0008757">
    <property type="term" value="F:S-adenosylmethionine-dependent methyltransferase activity"/>
    <property type="evidence" value="ECO:0007669"/>
    <property type="project" value="InterPro"/>
</dbReference>
<protein>
    <recommendedName>
        <fullName evidence="4">Methyltransferase type 11 domain-containing protein</fullName>
    </recommendedName>
</protein>
<dbReference type="EMBL" id="JALJOR010000002">
    <property type="protein sequence ID" value="KAK9823525.1"/>
    <property type="molecule type" value="Genomic_DNA"/>
</dbReference>
<dbReference type="Proteomes" id="UP001489004">
    <property type="component" value="Unassembled WGS sequence"/>
</dbReference>
<dbReference type="GO" id="GO:0032259">
    <property type="term" value="P:methylation"/>
    <property type="evidence" value="ECO:0007669"/>
    <property type="project" value="UniProtKB-KW"/>
</dbReference>
<dbReference type="InterPro" id="IPR013216">
    <property type="entry name" value="Methyltransf_11"/>
</dbReference>
<dbReference type="PANTHER" id="PTHR13090">
    <property type="entry name" value="ARGININE-HYDROXYLASE NDUFAF5, MITOCHONDRIAL"/>
    <property type="match status" value="1"/>
</dbReference>